<evidence type="ECO:0000313" key="7">
    <source>
        <dbReference type="Proteomes" id="UP001057375"/>
    </source>
</evidence>
<dbReference type="EMBL" id="BQXS01011404">
    <property type="protein sequence ID" value="GKT37168.1"/>
    <property type="molecule type" value="Genomic_DNA"/>
</dbReference>
<keyword evidence="7" id="KW-1185">Reference proteome</keyword>
<keyword evidence="3" id="KW-0378">Hydrolase</keyword>
<keyword evidence="4" id="KW-0862">Zinc</keyword>
<comment type="cofactor">
    <cofactor evidence="1">
        <name>Zn(2+)</name>
        <dbReference type="ChEBI" id="CHEBI:29105"/>
    </cofactor>
</comment>
<evidence type="ECO:0000259" key="5">
    <source>
        <dbReference type="SMART" id="SM00849"/>
    </source>
</evidence>
<evidence type="ECO:0000313" key="6">
    <source>
        <dbReference type="EMBL" id="GKT37168.1"/>
    </source>
</evidence>
<dbReference type="InterPro" id="IPR036866">
    <property type="entry name" value="RibonucZ/Hydroxyglut_hydro"/>
</dbReference>
<dbReference type="SMART" id="SM00849">
    <property type="entry name" value="Lactamase_B"/>
    <property type="match status" value="1"/>
</dbReference>
<sequence>MANCYVLADKKTKQCVVIDCGGQHIQASIEIIKSNGFKPIYILATHAHFDHIEGTGIMKDAFPSVPFLVHKKGAKVCSRASKQLSDVCMWMIRRDIIDADDYFDNGSVFKLGPNLSISVLHTPGHSPGSTVFMVYIKKVLTYAISGDTAVMKGAAPMFWEGSLFWTKMSFVNFLEHIEKEANRVDLETFKLLPGHFAPLPFMKIRNGRYAKKAMKWAAKQRERECLALDI</sequence>
<dbReference type="SUPFAM" id="SSF56281">
    <property type="entry name" value="Metallo-hydrolase/oxidoreductase"/>
    <property type="match status" value="1"/>
</dbReference>
<keyword evidence="2" id="KW-0479">Metal-binding</keyword>
<evidence type="ECO:0000256" key="1">
    <source>
        <dbReference type="ARBA" id="ARBA00001947"/>
    </source>
</evidence>
<evidence type="ECO:0000256" key="3">
    <source>
        <dbReference type="ARBA" id="ARBA00022801"/>
    </source>
</evidence>
<dbReference type="Proteomes" id="UP001057375">
    <property type="component" value="Unassembled WGS sequence"/>
</dbReference>
<dbReference type="PANTHER" id="PTHR46233:SF3">
    <property type="entry name" value="HYDROXYACYLGLUTATHIONE HYDROLASE GLOC"/>
    <property type="match status" value="1"/>
</dbReference>
<dbReference type="Gene3D" id="3.60.15.10">
    <property type="entry name" value="Ribonuclease Z/Hydroxyacylglutathione hydrolase-like"/>
    <property type="match status" value="1"/>
</dbReference>
<dbReference type="Pfam" id="PF00753">
    <property type="entry name" value="Lactamase_B"/>
    <property type="match status" value="1"/>
</dbReference>
<accession>A0ABQ5KZM1</accession>
<protein>
    <recommendedName>
        <fullName evidence="5">Metallo-beta-lactamase domain-containing protein</fullName>
    </recommendedName>
</protein>
<evidence type="ECO:0000256" key="2">
    <source>
        <dbReference type="ARBA" id="ARBA00022723"/>
    </source>
</evidence>
<dbReference type="PANTHER" id="PTHR46233">
    <property type="entry name" value="HYDROXYACYLGLUTATHIONE HYDROLASE GLOC"/>
    <property type="match status" value="1"/>
</dbReference>
<feature type="domain" description="Metallo-beta-lactamase" evidence="5">
    <location>
        <begin position="1"/>
        <end position="195"/>
    </location>
</feature>
<comment type="caution">
    <text evidence="6">The sequence shown here is derived from an EMBL/GenBank/DDBJ whole genome shotgun (WGS) entry which is preliminary data.</text>
</comment>
<reference evidence="6" key="1">
    <citation type="submission" date="2022-03" db="EMBL/GenBank/DDBJ databases">
        <title>Draft genome sequence of Aduncisulcus paluster, a free-living microaerophilic Fornicata.</title>
        <authorList>
            <person name="Yuyama I."/>
            <person name="Kume K."/>
            <person name="Tamura T."/>
            <person name="Inagaki Y."/>
            <person name="Hashimoto T."/>
        </authorList>
    </citation>
    <scope>NUCLEOTIDE SEQUENCE</scope>
    <source>
        <strain evidence="6">NY0171</strain>
    </source>
</reference>
<organism evidence="6 7">
    <name type="scientific">Aduncisulcus paluster</name>
    <dbReference type="NCBI Taxonomy" id="2918883"/>
    <lineage>
        <taxon>Eukaryota</taxon>
        <taxon>Metamonada</taxon>
        <taxon>Carpediemonas-like organisms</taxon>
        <taxon>Aduncisulcus</taxon>
    </lineage>
</organism>
<proteinExistence type="predicted"/>
<gene>
    <name evidence="6" type="ORF">ADUPG1_010007</name>
</gene>
<dbReference type="InterPro" id="IPR001279">
    <property type="entry name" value="Metallo-B-lactamas"/>
</dbReference>
<dbReference type="InterPro" id="IPR051453">
    <property type="entry name" value="MBL_Glyoxalase_II"/>
</dbReference>
<dbReference type="CDD" id="cd06262">
    <property type="entry name" value="metallo-hydrolase-like_MBL-fold"/>
    <property type="match status" value="1"/>
</dbReference>
<evidence type="ECO:0000256" key="4">
    <source>
        <dbReference type="ARBA" id="ARBA00022833"/>
    </source>
</evidence>
<name>A0ABQ5KZM1_9EUKA</name>